<dbReference type="OrthoDB" id="420606at2759"/>
<dbReference type="InParanoid" id="A0A165DDG3"/>
<dbReference type="RefSeq" id="XP_040762370.1">
    <property type="nucleotide sequence ID" value="XM_040914550.1"/>
</dbReference>
<gene>
    <name evidence="7" type="ORF">LAESUDRAFT_813992</name>
</gene>
<dbReference type="Pfam" id="PF01494">
    <property type="entry name" value="FAD_binding_3"/>
    <property type="match status" value="1"/>
</dbReference>
<comment type="similarity">
    <text evidence="1">Belongs to the paxM FAD-dependent monooxygenase family.</text>
</comment>
<dbReference type="GO" id="GO:0004497">
    <property type="term" value="F:monooxygenase activity"/>
    <property type="evidence" value="ECO:0007669"/>
    <property type="project" value="UniProtKB-KW"/>
</dbReference>
<dbReference type="PANTHER" id="PTHR13789:SF306">
    <property type="entry name" value="HYDROXYLASE, PUTATIVE-RELATED"/>
    <property type="match status" value="1"/>
</dbReference>
<evidence type="ECO:0000313" key="8">
    <source>
        <dbReference type="Proteomes" id="UP000076871"/>
    </source>
</evidence>
<dbReference type="STRING" id="1314785.A0A165DDG3"/>
<sequence>MQVSPTLGDTSNSAVETDLLPALIDYVAVHEARQRFSIESRVARQIQANLRVPSSPRTVAFISRAPEFLPIEFIIVGGGVGGLTASIALSRLGHRVTVLDENNDWDQTQGAGGCRLAPNVTKIYYRWGMEEKLKKIGVVSQYIQFADYETGRLGANGEWVEDFQIESGGEFLSLHYADFRKLLYDTCVELGVKVRGGAKVTQYHVRPERPSVTLASGEEVHGDVLIAADGRMSLSRQLMLGDRNYEKLQNVMVFNAVVPMTKMAEDPDLDGFLHEKQEGTVFSWFGEDRGALGFPTAAQGRNEFCLHTFAPSDWGEPDTMLEVGRAELVKSVQNAEPRLRKLAELASTVIAIPVVERPHIDEWLHPDGSLLVIGEAAHPLTTGSLYAITLAVEDAMMLGRLFHHLHRRDQIGNFLTALAEKRQARVRTVEITQRVNPLSIALPPGVDQARYLKAAVENMTAADAVSLTQDAIRVLFAYDPEDEADDWWVQWGLLQERHARLLPLSPGISVDVEKKNS</sequence>
<keyword evidence="4" id="KW-0560">Oxidoreductase</keyword>
<dbReference type="GO" id="GO:0071949">
    <property type="term" value="F:FAD binding"/>
    <property type="evidence" value="ECO:0007669"/>
    <property type="project" value="InterPro"/>
</dbReference>
<keyword evidence="8" id="KW-1185">Reference proteome</keyword>
<evidence type="ECO:0000256" key="1">
    <source>
        <dbReference type="ARBA" id="ARBA00007992"/>
    </source>
</evidence>
<accession>A0A165DDG3</accession>
<evidence type="ECO:0000313" key="7">
    <source>
        <dbReference type="EMBL" id="KZT04630.1"/>
    </source>
</evidence>
<evidence type="ECO:0000256" key="2">
    <source>
        <dbReference type="ARBA" id="ARBA00022630"/>
    </source>
</evidence>
<dbReference type="InterPro" id="IPR050493">
    <property type="entry name" value="FAD-dep_Monooxygenase_BioMet"/>
</dbReference>
<dbReference type="GeneID" id="63831577"/>
<keyword evidence="5" id="KW-0503">Monooxygenase</keyword>
<dbReference type="InterPro" id="IPR036188">
    <property type="entry name" value="FAD/NAD-bd_sf"/>
</dbReference>
<dbReference type="PRINTS" id="PR00420">
    <property type="entry name" value="RNGMNOXGNASE"/>
</dbReference>
<dbReference type="EMBL" id="KV427635">
    <property type="protein sequence ID" value="KZT04630.1"/>
    <property type="molecule type" value="Genomic_DNA"/>
</dbReference>
<dbReference type="Proteomes" id="UP000076871">
    <property type="component" value="Unassembled WGS sequence"/>
</dbReference>
<evidence type="ECO:0000256" key="5">
    <source>
        <dbReference type="ARBA" id="ARBA00023033"/>
    </source>
</evidence>
<protein>
    <submittedName>
        <fullName evidence="7">FAD/NAD(P)-binding domain-containing protein</fullName>
    </submittedName>
</protein>
<evidence type="ECO:0000256" key="3">
    <source>
        <dbReference type="ARBA" id="ARBA00022827"/>
    </source>
</evidence>
<dbReference type="InterPro" id="IPR002938">
    <property type="entry name" value="FAD-bd"/>
</dbReference>
<dbReference type="AlphaFoldDB" id="A0A165DDG3"/>
<dbReference type="PANTHER" id="PTHR13789">
    <property type="entry name" value="MONOOXYGENASE"/>
    <property type="match status" value="1"/>
</dbReference>
<evidence type="ECO:0000259" key="6">
    <source>
        <dbReference type="Pfam" id="PF01494"/>
    </source>
</evidence>
<proteinExistence type="inferred from homology"/>
<organism evidence="7 8">
    <name type="scientific">Laetiporus sulphureus 93-53</name>
    <dbReference type="NCBI Taxonomy" id="1314785"/>
    <lineage>
        <taxon>Eukaryota</taxon>
        <taxon>Fungi</taxon>
        <taxon>Dikarya</taxon>
        <taxon>Basidiomycota</taxon>
        <taxon>Agaricomycotina</taxon>
        <taxon>Agaricomycetes</taxon>
        <taxon>Polyporales</taxon>
        <taxon>Laetiporus</taxon>
    </lineage>
</organism>
<dbReference type="Gene3D" id="3.50.50.60">
    <property type="entry name" value="FAD/NAD(P)-binding domain"/>
    <property type="match status" value="1"/>
</dbReference>
<name>A0A165DDG3_9APHY</name>
<reference evidence="7 8" key="1">
    <citation type="journal article" date="2016" name="Mol. Biol. Evol.">
        <title>Comparative Genomics of Early-Diverging Mushroom-Forming Fungi Provides Insights into the Origins of Lignocellulose Decay Capabilities.</title>
        <authorList>
            <person name="Nagy L.G."/>
            <person name="Riley R."/>
            <person name="Tritt A."/>
            <person name="Adam C."/>
            <person name="Daum C."/>
            <person name="Floudas D."/>
            <person name="Sun H."/>
            <person name="Yadav J.S."/>
            <person name="Pangilinan J."/>
            <person name="Larsson K.H."/>
            <person name="Matsuura K."/>
            <person name="Barry K."/>
            <person name="Labutti K."/>
            <person name="Kuo R."/>
            <person name="Ohm R.A."/>
            <person name="Bhattacharya S.S."/>
            <person name="Shirouzu T."/>
            <person name="Yoshinaga Y."/>
            <person name="Martin F.M."/>
            <person name="Grigoriev I.V."/>
            <person name="Hibbett D.S."/>
        </authorList>
    </citation>
    <scope>NUCLEOTIDE SEQUENCE [LARGE SCALE GENOMIC DNA]</scope>
    <source>
        <strain evidence="7 8">93-53</strain>
    </source>
</reference>
<feature type="domain" description="FAD-binding" evidence="6">
    <location>
        <begin position="74"/>
        <end position="428"/>
    </location>
</feature>
<keyword evidence="2" id="KW-0285">Flavoprotein</keyword>
<evidence type="ECO:0000256" key="4">
    <source>
        <dbReference type="ARBA" id="ARBA00023002"/>
    </source>
</evidence>
<dbReference type="SUPFAM" id="SSF51905">
    <property type="entry name" value="FAD/NAD(P)-binding domain"/>
    <property type="match status" value="1"/>
</dbReference>
<keyword evidence="3" id="KW-0274">FAD</keyword>